<keyword evidence="3" id="KW-0378">Hydrolase</keyword>
<reference evidence="5" key="1">
    <citation type="submission" date="2022-11" db="EMBL/GenBank/DDBJ databases">
        <title>Centuries of genome instability and evolution in soft-shell clam transmissible cancer (bioRxiv).</title>
        <authorList>
            <person name="Hart S.F.M."/>
            <person name="Yonemitsu M.A."/>
            <person name="Giersch R.M."/>
            <person name="Beal B.F."/>
            <person name="Arriagada G."/>
            <person name="Davis B.W."/>
            <person name="Ostrander E.A."/>
            <person name="Goff S.P."/>
            <person name="Metzger M.J."/>
        </authorList>
    </citation>
    <scope>NUCLEOTIDE SEQUENCE</scope>
    <source>
        <strain evidence="5">MELC-2E11</strain>
        <tissue evidence="5">Siphon/mantle</tissue>
    </source>
</reference>
<proteinExistence type="inferred from homology"/>
<evidence type="ECO:0000256" key="2">
    <source>
        <dbReference type="ARBA" id="ARBA00012423"/>
    </source>
</evidence>
<dbReference type="InterPro" id="IPR003140">
    <property type="entry name" value="PLipase/COase/thioEstase"/>
</dbReference>
<dbReference type="Pfam" id="PF02230">
    <property type="entry name" value="Abhydrolase_2"/>
    <property type="match status" value="1"/>
</dbReference>
<protein>
    <recommendedName>
        <fullName evidence="2">palmitoyl-protein hydrolase</fullName>
        <ecNumber evidence="2">3.1.2.22</ecNumber>
    </recommendedName>
</protein>
<organism evidence="5 6">
    <name type="scientific">Mya arenaria</name>
    <name type="common">Soft-shell clam</name>
    <dbReference type="NCBI Taxonomy" id="6604"/>
    <lineage>
        <taxon>Eukaryota</taxon>
        <taxon>Metazoa</taxon>
        <taxon>Spiralia</taxon>
        <taxon>Lophotrochozoa</taxon>
        <taxon>Mollusca</taxon>
        <taxon>Bivalvia</taxon>
        <taxon>Autobranchia</taxon>
        <taxon>Heteroconchia</taxon>
        <taxon>Euheterodonta</taxon>
        <taxon>Imparidentia</taxon>
        <taxon>Neoheterodontei</taxon>
        <taxon>Myida</taxon>
        <taxon>Myoidea</taxon>
        <taxon>Myidae</taxon>
        <taxon>Mya</taxon>
    </lineage>
</organism>
<evidence type="ECO:0000313" key="5">
    <source>
        <dbReference type="EMBL" id="WAR19157.1"/>
    </source>
</evidence>
<dbReference type="InterPro" id="IPR029058">
    <property type="entry name" value="AB_hydrolase_fold"/>
</dbReference>
<feature type="domain" description="Phospholipase/carboxylesterase/thioesterase" evidence="4">
    <location>
        <begin position="3"/>
        <end position="157"/>
    </location>
</feature>
<dbReference type="PANTHER" id="PTHR10655:SF17">
    <property type="entry name" value="LYSOPHOSPHOLIPASE-LIKE PROTEIN 1"/>
    <property type="match status" value="1"/>
</dbReference>
<keyword evidence="6" id="KW-1185">Reference proteome</keyword>
<dbReference type="Gene3D" id="3.40.50.1820">
    <property type="entry name" value="alpha/beta hydrolase"/>
    <property type="match status" value="1"/>
</dbReference>
<dbReference type="SUPFAM" id="SSF53474">
    <property type="entry name" value="alpha/beta-Hydrolases"/>
    <property type="match status" value="1"/>
</dbReference>
<comment type="similarity">
    <text evidence="1">Belongs to the AB hydrolase superfamily. AB hydrolase 2 family.</text>
</comment>
<dbReference type="Proteomes" id="UP001164746">
    <property type="component" value="Chromosome 11"/>
</dbReference>
<accession>A0ABY7FC24</accession>
<dbReference type="InterPro" id="IPR050565">
    <property type="entry name" value="LYPA1-2/EST-like"/>
</dbReference>
<dbReference type="EC" id="3.1.2.22" evidence="2"/>
<dbReference type="PANTHER" id="PTHR10655">
    <property type="entry name" value="LYSOPHOSPHOLIPASE-RELATED"/>
    <property type="match status" value="1"/>
</dbReference>
<evidence type="ECO:0000256" key="1">
    <source>
        <dbReference type="ARBA" id="ARBA00006499"/>
    </source>
</evidence>
<evidence type="ECO:0000313" key="6">
    <source>
        <dbReference type="Proteomes" id="UP001164746"/>
    </source>
</evidence>
<sequence length="166" mass="18133">MMGNLSTVWYDRSQISPNSPDNDTVGAMATQLAELVQCEVDLGIPLNRIIIGGFSMGGGMALHLGYKHLRGIAGVFAMSSFLSEQSTVYEALEKDNSGIPPLFMSHGEIDTLVDYSWGEATFRRLKELGVQGQFHRVPGLLHEMDNDTLTKLCAWITSLVPQSSAL</sequence>
<gene>
    <name evidence="5" type="ORF">MAR_000995</name>
</gene>
<evidence type="ECO:0000256" key="3">
    <source>
        <dbReference type="ARBA" id="ARBA00022801"/>
    </source>
</evidence>
<name>A0ABY7FC24_MYAAR</name>
<dbReference type="EMBL" id="CP111022">
    <property type="protein sequence ID" value="WAR19157.1"/>
    <property type="molecule type" value="Genomic_DNA"/>
</dbReference>
<evidence type="ECO:0000259" key="4">
    <source>
        <dbReference type="Pfam" id="PF02230"/>
    </source>
</evidence>